<protein>
    <submittedName>
        <fullName evidence="2">Uncharacterized protein</fullName>
    </submittedName>
</protein>
<dbReference type="PANTHER" id="PTHR28022">
    <property type="entry name" value="GPI MANNOSYLTRANSFERASE 2 SUBUNIT PGA1"/>
    <property type="match status" value="1"/>
</dbReference>
<dbReference type="GO" id="GO:0031501">
    <property type="term" value="C:mannosyltransferase complex"/>
    <property type="evidence" value="ECO:0007669"/>
    <property type="project" value="TreeGrafter"/>
</dbReference>
<dbReference type="GO" id="GO:0000030">
    <property type="term" value="F:mannosyltransferase activity"/>
    <property type="evidence" value="ECO:0007669"/>
    <property type="project" value="TreeGrafter"/>
</dbReference>
<keyword evidence="1" id="KW-0812">Transmembrane</keyword>
<name>A0A1Y2FIK4_PROLT</name>
<dbReference type="GeneID" id="63787722"/>
<dbReference type="PANTHER" id="PTHR28022:SF1">
    <property type="entry name" value="GPI MANNOSYLTRANSFERASE 2 SUBUNIT PGA1"/>
    <property type="match status" value="1"/>
</dbReference>
<reference evidence="2 3" key="1">
    <citation type="submission" date="2016-07" db="EMBL/GenBank/DDBJ databases">
        <title>Pervasive Adenine N6-methylation of Active Genes in Fungi.</title>
        <authorList>
            <consortium name="DOE Joint Genome Institute"/>
            <person name="Mondo S.J."/>
            <person name="Dannebaum R.O."/>
            <person name="Kuo R.C."/>
            <person name="Labutti K."/>
            <person name="Haridas S."/>
            <person name="Kuo A."/>
            <person name="Salamov A."/>
            <person name="Ahrendt S.R."/>
            <person name="Lipzen A."/>
            <person name="Sullivan W."/>
            <person name="Andreopoulos W.B."/>
            <person name="Clum A."/>
            <person name="Lindquist E."/>
            <person name="Daum C."/>
            <person name="Ramamoorthy G.K."/>
            <person name="Gryganskyi A."/>
            <person name="Culley D."/>
            <person name="Magnuson J.K."/>
            <person name="James T.Y."/>
            <person name="O'Malley M.A."/>
            <person name="Stajich J.E."/>
            <person name="Spatafora J.W."/>
            <person name="Visel A."/>
            <person name="Grigoriev I.V."/>
        </authorList>
    </citation>
    <scope>NUCLEOTIDE SEQUENCE [LARGE SCALE GENOMIC DNA]</scope>
    <source>
        <strain evidence="2 3">12-1054</strain>
    </source>
</reference>
<comment type="caution">
    <text evidence="2">The sequence shown here is derived from an EMBL/GenBank/DDBJ whole genome shotgun (WGS) entry which is preliminary data.</text>
</comment>
<dbReference type="InterPro" id="IPR019433">
    <property type="entry name" value="GPI_ManTrfase_II_coact_Pga1"/>
</dbReference>
<dbReference type="RefSeq" id="XP_040726063.1">
    <property type="nucleotide sequence ID" value="XM_040871123.1"/>
</dbReference>
<evidence type="ECO:0000256" key="1">
    <source>
        <dbReference type="SAM" id="Phobius"/>
    </source>
</evidence>
<feature type="transmembrane region" description="Helical" evidence="1">
    <location>
        <begin position="134"/>
        <end position="157"/>
    </location>
</feature>
<gene>
    <name evidence="2" type="ORF">BCR37DRAFT_392227</name>
</gene>
<accession>A0A1Y2FIK4</accession>
<sequence>MSPDISEIGRLVMTLTTPDRSDGEESVPWTEQLVVLEGLRPNWHYEIRLCWPATMPTAFDLRVLDDLGVHHHLNTKPTLLHANMTKATTHRYLLIKARPDFVTPQKLSSAPAVTFELILDPLAFGVLPKSLLPVLGWLALAILVGLNLVLPLIHALLDEIVHGQRQKMVRIKSQ</sequence>
<dbReference type="AlphaFoldDB" id="A0A1Y2FIK4"/>
<evidence type="ECO:0000313" key="3">
    <source>
        <dbReference type="Proteomes" id="UP000193685"/>
    </source>
</evidence>
<dbReference type="EMBL" id="MCFI01000007">
    <property type="protein sequence ID" value="ORY83768.1"/>
    <property type="molecule type" value="Genomic_DNA"/>
</dbReference>
<dbReference type="Proteomes" id="UP000193685">
    <property type="component" value="Unassembled WGS sequence"/>
</dbReference>
<keyword evidence="1" id="KW-0472">Membrane</keyword>
<dbReference type="GO" id="GO:0005789">
    <property type="term" value="C:endoplasmic reticulum membrane"/>
    <property type="evidence" value="ECO:0007669"/>
    <property type="project" value="TreeGrafter"/>
</dbReference>
<keyword evidence="3" id="KW-1185">Reference proteome</keyword>
<evidence type="ECO:0000313" key="2">
    <source>
        <dbReference type="EMBL" id="ORY83768.1"/>
    </source>
</evidence>
<organism evidence="2 3">
    <name type="scientific">Protomyces lactucae-debilis</name>
    <dbReference type="NCBI Taxonomy" id="2754530"/>
    <lineage>
        <taxon>Eukaryota</taxon>
        <taxon>Fungi</taxon>
        <taxon>Dikarya</taxon>
        <taxon>Ascomycota</taxon>
        <taxon>Taphrinomycotina</taxon>
        <taxon>Taphrinomycetes</taxon>
        <taxon>Taphrinales</taxon>
        <taxon>Protomycetaceae</taxon>
        <taxon>Protomyces</taxon>
    </lineage>
</organism>
<dbReference type="OrthoDB" id="3360032at2759"/>
<dbReference type="GO" id="GO:0006506">
    <property type="term" value="P:GPI anchor biosynthetic process"/>
    <property type="evidence" value="ECO:0007669"/>
    <property type="project" value="TreeGrafter"/>
</dbReference>
<keyword evidence="1" id="KW-1133">Transmembrane helix</keyword>
<proteinExistence type="predicted"/>